<dbReference type="Pfam" id="PF04773">
    <property type="entry name" value="FecR"/>
    <property type="match status" value="1"/>
</dbReference>
<organism evidence="4 5">
    <name type="scientific">Chitinophaga defluvii</name>
    <dbReference type="NCBI Taxonomy" id="3163343"/>
    <lineage>
        <taxon>Bacteria</taxon>
        <taxon>Pseudomonadati</taxon>
        <taxon>Bacteroidota</taxon>
        <taxon>Chitinophagia</taxon>
        <taxon>Chitinophagales</taxon>
        <taxon>Chitinophagaceae</taxon>
        <taxon>Chitinophaga</taxon>
    </lineage>
</organism>
<dbReference type="Gene3D" id="2.60.120.1440">
    <property type="match status" value="1"/>
</dbReference>
<evidence type="ECO:0000313" key="5">
    <source>
        <dbReference type="Proteomes" id="UP001549749"/>
    </source>
</evidence>
<accession>A0ABV2TF74</accession>
<feature type="domain" description="FecR protein" evidence="2">
    <location>
        <begin position="125"/>
        <end position="216"/>
    </location>
</feature>
<keyword evidence="5" id="KW-1185">Reference proteome</keyword>
<dbReference type="Pfam" id="PF16344">
    <property type="entry name" value="FecR_C"/>
    <property type="match status" value="1"/>
</dbReference>
<sequence length="332" mass="36456">MKTTPDIIVNIEVLTRYLAGEATPEEAMAVDDWRMASAENTALFAQLSRAWEVAGENNYQQPDLTASWQQFLQQPVMTVPPLRKRTFSLYKIAAAAIFLIAALVAGVLLFRHPVARLPQQVVVHTAHQMDTTVLPDQTTVVLCPQTSISHPPVFNSAAREVTMNGKAFFEVTSQVQHPFRISLGDIILEVIGTTFEVNNTATDSLITVSVVTGAVKLYSKKDTLLVRAAQTGTYNKIRKQFESMEGVNLNALAYATRSFDFNNLTLQEVAGYLESAYQVKIHFQQAATGQCRLSAAFDQQSLTYILDIIAATMGITYTIAGNQVDISGNGCN</sequence>
<gene>
    <name evidence="4" type="ORF">ABR189_28085</name>
</gene>
<feature type="domain" description="Protein FecR C-terminal" evidence="3">
    <location>
        <begin position="259"/>
        <end position="325"/>
    </location>
</feature>
<dbReference type="RefSeq" id="WP_354663847.1">
    <property type="nucleotide sequence ID" value="NZ_JBEXAC010000003.1"/>
</dbReference>
<keyword evidence="1" id="KW-0812">Transmembrane</keyword>
<protein>
    <submittedName>
        <fullName evidence="4">FecR domain-containing protein</fullName>
    </submittedName>
</protein>
<name>A0ABV2TF74_9BACT</name>
<keyword evidence="1" id="KW-1133">Transmembrane helix</keyword>
<evidence type="ECO:0000259" key="3">
    <source>
        <dbReference type="Pfam" id="PF16344"/>
    </source>
</evidence>
<dbReference type="EMBL" id="JBEXAC010000003">
    <property type="protein sequence ID" value="MET7001275.1"/>
    <property type="molecule type" value="Genomic_DNA"/>
</dbReference>
<dbReference type="InterPro" id="IPR012373">
    <property type="entry name" value="Ferrdict_sens_TM"/>
</dbReference>
<dbReference type="Proteomes" id="UP001549749">
    <property type="component" value="Unassembled WGS sequence"/>
</dbReference>
<dbReference type="InterPro" id="IPR032508">
    <property type="entry name" value="FecR_C"/>
</dbReference>
<feature type="transmembrane region" description="Helical" evidence="1">
    <location>
        <begin position="89"/>
        <end position="110"/>
    </location>
</feature>
<evidence type="ECO:0000313" key="4">
    <source>
        <dbReference type="EMBL" id="MET7001275.1"/>
    </source>
</evidence>
<reference evidence="4 5" key="1">
    <citation type="submission" date="2024-06" db="EMBL/GenBank/DDBJ databases">
        <title>Chitinophaga defluvii sp. nov., isolated from municipal sewage.</title>
        <authorList>
            <person name="Zhang L."/>
        </authorList>
    </citation>
    <scope>NUCLEOTIDE SEQUENCE [LARGE SCALE GENOMIC DNA]</scope>
    <source>
        <strain evidence="4 5">H8</strain>
    </source>
</reference>
<dbReference type="InterPro" id="IPR006860">
    <property type="entry name" value="FecR"/>
</dbReference>
<dbReference type="Gene3D" id="3.55.50.30">
    <property type="match status" value="1"/>
</dbReference>
<keyword evidence="1" id="KW-0472">Membrane</keyword>
<evidence type="ECO:0000259" key="2">
    <source>
        <dbReference type="Pfam" id="PF04773"/>
    </source>
</evidence>
<comment type="caution">
    <text evidence="4">The sequence shown here is derived from an EMBL/GenBank/DDBJ whole genome shotgun (WGS) entry which is preliminary data.</text>
</comment>
<dbReference type="PANTHER" id="PTHR30273:SF2">
    <property type="entry name" value="PROTEIN FECR"/>
    <property type="match status" value="1"/>
</dbReference>
<evidence type="ECO:0000256" key="1">
    <source>
        <dbReference type="SAM" id="Phobius"/>
    </source>
</evidence>
<dbReference type="PANTHER" id="PTHR30273">
    <property type="entry name" value="PERIPLASMIC SIGNAL SENSOR AND SIGMA FACTOR ACTIVATOR FECR-RELATED"/>
    <property type="match status" value="1"/>
</dbReference>
<proteinExistence type="predicted"/>
<dbReference type="PIRSF" id="PIRSF018266">
    <property type="entry name" value="FecR"/>
    <property type="match status" value="1"/>
</dbReference>